<dbReference type="EMBL" id="JAPDRL010000021">
    <property type="protein sequence ID" value="KAJ9666243.1"/>
    <property type="molecule type" value="Genomic_DNA"/>
</dbReference>
<comment type="caution">
    <text evidence="1">The sequence shown here is derived from an EMBL/GenBank/DDBJ whole genome shotgun (WGS) entry which is preliminary data.</text>
</comment>
<organism evidence="1 2">
    <name type="scientific">Coniosporium apollinis</name>
    <dbReference type="NCBI Taxonomy" id="61459"/>
    <lineage>
        <taxon>Eukaryota</taxon>
        <taxon>Fungi</taxon>
        <taxon>Dikarya</taxon>
        <taxon>Ascomycota</taxon>
        <taxon>Pezizomycotina</taxon>
        <taxon>Dothideomycetes</taxon>
        <taxon>Dothideomycetes incertae sedis</taxon>
        <taxon>Coniosporium</taxon>
    </lineage>
</organism>
<dbReference type="Proteomes" id="UP001172684">
    <property type="component" value="Unassembled WGS sequence"/>
</dbReference>
<evidence type="ECO:0000313" key="1">
    <source>
        <dbReference type="EMBL" id="KAJ9666243.1"/>
    </source>
</evidence>
<accession>A0ABQ9NWW4</accession>
<proteinExistence type="predicted"/>
<sequence>MEILSKDSGHDFLVYIQHKGMEVMTEANLRKYLAEQPDLTVIPKDLPRGSLSIHIAFEDTLTKEERAEHPGLPNMKSSLAGGTLPPKVFFKRLLLNQFKNLYILTPRSSRVFVIVDEDEEGKE</sequence>
<keyword evidence="2" id="KW-1185">Reference proteome</keyword>
<evidence type="ECO:0000313" key="2">
    <source>
        <dbReference type="Proteomes" id="UP001172684"/>
    </source>
</evidence>
<reference evidence="1" key="1">
    <citation type="submission" date="2022-10" db="EMBL/GenBank/DDBJ databases">
        <title>Culturing micro-colonial fungi from biological soil crusts in the Mojave desert and describing Neophaeococcomyces mojavensis, and introducing the new genera and species Taxawa tesnikishii.</title>
        <authorList>
            <person name="Kurbessoian T."/>
            <person name="Stajich J.E."/>
        </authorList>
    </citation>
    <scope>NUCLEOTIDE SEQUENCE</scope>
    <source>
        <strain evidence="1">TK_1</strain>
    </source>
</reference>
<name>A0ABQ9NWW4_9PEZI</name>
<protein>
    <submittedName>
        <fullName evidence="1">Uncharacterized protein</fullName>
    </submittedName>
</protein>
<gene>
    <name evidence="1" type="ORF">H2201_003677</name>
</gene>